<gene>
    <name evidence="1" type="ORF">OIU85_012424</name>
</gene>
<sequence>MATAHQLMNLEPVCKGLGVKGGVEGRLLSADRDLLGTTWEGVGNVLLGLGDGKRLATEGVDGEGDLYLETTSLVRGRRVVVAAFAVALLFRSAGTKGGLGVSSTAMRFSNSHTSIKHCPN</sequence>
<dbReference type="EMBL" id="JAPFFL010000017">
    <property type="protein sequence ID" value="KAJ6673418.1"/>
    <property type="molecule type" value="Genomic_DNA"/>
</dbReference>
<comment type="caution">
    <text evidence="1">The sequence shown here is derived from an EMBL/GenBank/DDBJ whole genome shotgun (WGS) entry which is preliminary data.</text>
</comment>
<name>A0A9Q0NPA1_SALVM</name>
<accession>A0A9Q0NPA1</accession>
<protein>
    <submittedName>
        <fullName evidence="1">Uncharacterized protein</fullName>
    </submittedName>
</protein>
<organism evidence="1 2">
    <name type="scientific">Salix viminalis</name>
    <name type="common">Common osier</name>
    <name type="synonym">Basket willow</name>
    <dbReference type="NCBI Taxonomy" id="40686"/>
    <lineage>
        <taxon>Eukaryota</taxon>
        <taxon>Viridiplantae</taxon>
        <taxon>Streptophyta</taxon>
        <taxon>Embryophyta</taxon>
        <taxon>Tracheophyta</taxon>
        <taxon>Spermatophyta</taxon>
        <taxon>Magnoliopsida</taxon>
        <taxon>eudicotyledons</taxon>
        <taxon>Gunneridae</taxon>
        <taxon>Pentapetalae</taxon>
        <taxon>rosids</taxon>
        <taxon>fabids</taxon>
        <taxon>Malpighiales</taxon>
        <taxon>Salicaceae</taxon>
        <taxon>Saliceae</taxon>
        <taxon>Salix</taxon>
    </lineage>
</organism>
<evidence type="ECO:0000313" key="2">
    <source>
        <dbReference type="Proteomes" id="UP001151529"/>
    </source>
</evidence>
<evidence type="ECO:0000313" key="1">
    <source>
        <dbReference type="EMBL" id="KAJ6673418.1"/>
    </source>
</evidence>
<proteinExistence type="predicted"/>
<reference evidence="1 2" key="1">
    <citation type="journal article" date="2023" name="Int. J. Mol. Sci.">
        <title>De Novo Assembly and Annotation of 11 Diverse Shrub Willow (Salix) Genomes Reveals Novel Gene Organization in Sex-Linked Regions.</title>
        <authorList>
            <person name="Hyden B."/>
            <person name="Feng K."/>
            <person name="Yates T.B."/>
            <person name="Jawdy S."/>
            <person name="Cereghino C."/>
            <person name="Smart L.B."/>
            <person name="Muchero W."/>
        </authorList>
    </citation>
    <scope>NUCLEOTIDE SEQUENCE [LARGE SCALE GENOMIC DNA]</scope>
    <source>
        <tissue evidence="1">Shoot tip</tissue>
    </source>
</reference>
<keyword evidence="2" id="KW-1185">Reference proteome</keyword>
<dbReference type="AlphaFoldDB" id="A0A9Q0NPA1"/>
<dbReference type="Proteomes" id="UP001151529">
    <property type="component" value="Chromosome 18"/>
</dbReference>